<evidence type="ECO:0000313" key="1">
    <source>
        <dbReference type="EMBL" id="GFS15167.1"/>
    </source>
</evidence>
<protein>
    <recommendedName>
        <fullName evidence="3">EGF-like domain-containing protein</fullName>
    </recommendedName>
</protein>
<organism evidence="1 2">
    <name type="scientific">Elysia marginata</name>
    <dbReference type="NCBI Taxonomy" id="1093978"/>
    <lineage>
        <taxon>Eukaryota</taxon>
        <taxon>Metazoa</taxon>
        <taxon>Spiralia</taxon>
        <taxon>Lophotrochozoa</taxon>
        <taxon>Mollusca</taxon>
        <taxon>Gastropoda</taxon>
        <taxon>Heterobranchia</taxon>
        <taxon>Euthyneura</taxon>
        <taxon>Panpulmonata</taxon>
        <taxon>Sacoglossa</taxon>
        <taxon>Placobranchoidea</taxon>
        <taxon>Plakobranchidae</taxon>
        <taxon>Elysia</taxon>
    </lineage>
</organism>
<reference evidence="1 2" key="1">
    <citation type="journal article" date="2021" name="Elife">
        <title>Chloroplast acquisition without the gene transfer in kleptoplastic sea slugs, Plakobranchus ocellatus.</title>
        <authorList>
            <person name="Maeda T."/>
            <person name="Takahashi S."/>
            <person name="Yoshida T."/>
            <person name="Shimamura S."/>
            <person name="Takaki Y."/>
            <person name="Nagai Y."/>
            <person name="Toyoda A."/>
            <person name="Suzuki Y."/>
            <person name="Arimoto A."/>
            <person name="Ishii H."/>
            <person name="Satoh N."/>
            <person name="Nishiyama T."/>
            <person name="Hasebe M."/>
            <person name="Maruyama T."/>
            <person name="Minagawa J."/>
            <person name="Obokata J."/>
            <person name="Shigenobu S."/>
        </authorList>
    </citation>
    <scope>NUCLEOTIDE SEQUENCE [LARGE SCALE GENOMIC DNA]</scope>
</reference>
<dbReference type="EMBL" id="BMAT01002830">
    <property type="protein sequence ID" value="GFS15167.1"/>
    <property type="molecule type" value="Genomic_DNA"/>
</dbReference>
<sequence length="235" mass="24563">MSLSVKFSSSSPSSSTKSLSSLTNVVALTFTMILGSVQSFHTGGPHYSCRNLIPGHSNGTQPGPPPYRLTVSSPVLAPGRSTTGECSCLSPIGSTTGECSCLCPIDSTTGECSCLCPIGSTRSECSCLCPNGSTTVILESTGDFPFKGFLCAVSNLEDIENNSVGTMSFSSASSSSSLPSSNITPITCSDVGQQVDKKSHGVATQDQQVIKRQTISAMERQYRESKGETMAQRGW</sequence>
<name>A0AAV4IXM1_9GAST</name>
<proteinExistence type="predicted"/>
<dbReference type="AlphaFoldDB" id="A0AAV4IXM1"/>
<comment type="caution">
    <text evidence="1">The sequence shown here is derived from an EMBL/GenBank/DDBJ whole genome shotgun (WGS) entry which is preliminary data.</text>
</comment>
<accession>A0AAV4IXM1</accession>
<evidence type="ECO:0000313" key="2">
    <source>
        <dbReference type="Proteomes" id="UP000762676"/>
    </source>
</evidence>
<keyword evidence="2" id="KW-1185">Reference proteome</keyword>
<evidence type="ECO:0008006" key="3">
    <source>
        <dbReference type="Google" id="ProtNLM"/>
    </source>
</evidence>
<dbReference type="Proteomes" id="UP000762676">
    <property type="component" value="Unassembled WGS sequence"/>
</dbReference>
<gene>
    <name evidence="1" type="ORF">ElyMa_001442200</name>
</gene>